<proteinExistence type="predicted"/>
<dbReference type="EnsemblPlants" id="AUR62007780-RA">
    <property type="protein sequence ID" value="AUR62007780-RA:cds"/>
    <property type="gene ID" value="AUR62007780"/>
</dbReference>
<sequence>MYVTRLLSLYRKSPEALAQPPPEGPNSGYLVLQDEDSTTTTCFGLCNNSFTTTLPFPQNKSLIIQHKSDNNITNYPLFLIPVINQPLSSHQYYAIKNEGNHKGEAYTSSTEDNRQTSCFCISNIRDKKTKELNLIDKKQQFEFSSTTKCGNSMFRVKSVASDCHPPTFMRNGGWRLWNSEQKNFTLGVADGLNYALRARLPDFNFLPSEECSKVLLVGEWYTPFMFVKERTPKEQVKRSMFYEVKLEQIWKRIHYRKNNGTEGNIVSFNVTIPTLRVKVNGKEAVEISNETNDRVSAGMQWFRVIDSYNGDDSRIGLSSLVVERMIWEQERVGWSNNTEKHANIARVEEYGGVGTWKMFACYMLVERFVFKRMDGSIALKFEFNHIHQLRIKWVDVWTIFDK</sequence>
<dbReference type="Proteomes" id="UP000596660">
    <property type="component" value="Unplaced"/>
</dbReference>
<accession>A0A803L7E1</accession>
<dbReference type="OMA" id="PDPYDIH"/>
<dbReference type="InterPro" id="IPR010683">
    <property type="entry name" value="DUF1262"/>
</dbReference>
<evidence type="ECO:0000313" key="1">
    <source>
        <dbReference type="EnsemblPlants" id="AUR62007780-RA:cds"/>
    </source>
</evidence>
<name>A0A803L7E1_CHEQI</name>
<dbReference type="GeneID" id="110685624"/>
<gene>
    <name evidence="1" type="primary">LOC110685624</name>
</gene>
<reference evidence="1" key="2">
    <citation type="submission" date="2021-03" db="UniProtKB">
        <authorList>
            <consortium name="EnsemblPlants"/>
        </authorList>
    </citation>
    <scope>IDENTIFICATION</scope>
</reference>
<dbReference type="AlphaFoldDB" id="A0A803L7E1"/>
<dbReference type="KEGG" id="cqi:110685624"/>
<keyword evidence="2" id="KW-1185">Reference proteome</keyword>
<reference evidence="1" key="1">
    <citation type="journal article" date="2017" name="Nature">
        <title>The genome of Chenopodium quinoa.</title>
        <authorList>
            <person name="Jarvis D.E."/>
            <person name="Ho Y.S."/>
            <person name="Lightfoot D.J."/>
            <person name="Schmoeckel S.M."/>
            <person name="Li B."/>
            <person name="Borm T.J.A."/>
            <person name="Ohyanagi H."/>
            <person name="Mineta K."/>
            <person name="Michell C.T."/>
            <person name="Saber N."/>
            <person name="Kharbatia N.M."/>
            <person name="Rupper R.R."/>
            <person name="Sharp A.R."/>
            <person name="Dally N."/>
            <person name="Boughton B.A."/>
            <person name="Woo Y.H."/>
            <person name="Gao G."/>
            <person name="Schijlen E.G.W.M."/>
            <person name="Guo X."/>
            <person name="Momin A.A."/>
            <person name="Negrao S."/>
            <person name="Al-Babili S."/>
            <person name="Gehring C."/>
            <person name="Roessner U."/>
            <person name="Jung C."/>
            <person name="Murphy K."/>
            <person name="Arold S.T."/>
            <person name="Gojobori T."/>
            <person name="van der Linden C.G."/>
            <person name="van Loo E.N."/>
            <person name="Jellen E.N."/>
            <person name="Maughan P.J."/>
            <person name="Tester M."/>
        </authorList>
    </citation>
    <scope>NUCLEOTIDE SEQUENCE [LARGE SCALE GENOMIC DNA]</scope>
    <source>
        <strain evidence="1">cv. PI 614886</strain>
    </source>
</reference>
<evidence type="ECO:0000313" key="2">
    <source>
        <dbReference type="Proteomes" id="UP000596660"/>
    </source>
</evidence>
<dbReference type="Pfam" id="PF06880">
    <property type="entry name" value="DUF1262"/>
    <property type="match status" value="1"/>
</dbReference>
<dbReference type="OrthoDB" id="647907at2759"/>
<protein>
    <submittedName>
        <fullName evidence="1">Uncharacterized protein</fullName>
    </submittedName>
</protein>
<dbReference type="PANTHER" id="PTHR31050">
    <property type="entry name" value="OS08G0413200 PROTEIN"/>
    <property type="match status" value="1"/>
</dbReference>
<dbReference type="Gramene" id="AUR62007780-RA">
    <property type="protein sequence ID" value="AUR62007780-RA:cds"/>
    <property type="gene ID" value="AUR62007780"/>
</dbReference>
<dbReference type="PANTHER" id="PTHR31050:SF3">
    <property type="entry name" value="OS08G0412800 PROTEIN"/>
    <property type="match status" value="1"/>
</dbReference>
<dbReference type="RefSeq" id="XP_021717858.1">
    <property type="nucleotide sequence ID" value="XM_021862166.1"/>
</dbReference>
<organism evidence="1 2">
    <name type="scientific">Chenopodium quinoa</name>
    <name type="common">Quinoa</name>
    <dbReference type="NCBI Taxonomy" id="63459"/>
    <lineage>
        <taxon>Eukaryota</taxon>
        <taxon>Viridiplantae</taxon>
        <taxon>Streptophyta</taxon>
        <taxon>Embryophyta</taxon>
        <taxon>Tracheophyta</taxon>
        <taxon>Spermatophyta</taxon>
        <taxon>Magnoliopsida</taxon>
        <taxon>eudicotyledons</taxon>
        <taxon>Gunneridae</taxon>
        <taxon>Pentapetalae</taxon>
        <taxon>Caryophyllales</taxon>
        <taxon>Chenopodiaceae</taxon>
        <taxon>Chenopodioideae</taxon>
        <taxon>Atripliceae</taxon>
        <taxon>Chenopodium</taxon>
    </lineage>
</organism>